<reference evidence="1" key="1">
    <citation type="submission" date="2017-05" db="EMBL/GenBank/DDBJ databases">
        <authorList>
            <person name="Varghese N."/>
            <person name="Submissions S."/>
        </authorList>
    </citation>
    <scope>NUCLEOTIDE SEQUENCE</scope>
    <source>
        <strain evidence="1">LMG 28168</strain>
    </source>
</reference>
<sequence>MIQISAKQYEALTLASDLRLSEDMEQHVYAHLPSYAEEHGRAGVKQIVQAAIARSRQWQLSRRATFQMLNLLCLYGNEFESDAQCQWLVDVLNDEAFGDMSARMNMAQSEALGKLAIDQEES</sequence>
<name>A0ACD2U173_9PSED</name>
<comment type="caution">
    <text evidence="1">The sequence shown here is derived from an EMBL/GenBank/DDBJ whole genome shotgun (WGS) entry which is preliminary data.</text>
</comment>
<dbReference type="EMBL" id="FXUY01000001">
    <property type="protein sequence ID" value="SMQ23187.1"/>
    <property type="molecule type" value="Genomic_DNA"/>
</dbReference>
<organism evidence="1 2">
    <name type="scientific">Pseudomonas helmanticensis</name>
    <dbReference type="NCBI Taxonomy" id="1471381"/>
    <lineage>
        <taxon>Bacteria</taxon>
        <taxon>Pseudomonadati</taxon>
        <taxon>Pseudomonadota</taxon>
        <taxon>Gammaproteobacteria</taxon>
        <taxon>Pseudomonadales</taxon>
        <taxon>Pseudomonadaceae</taxon>
        <taxon>Pseudomonas</taxon>
    </lineage>
</organism>
<evidence type="ECO:0000313" key="2">
    <source>
        <dbReference type="Proteomes" id="UP001158048"/>
    </source>
</evidence>
<keyword evidence="2" id="KW-1185">Reference proteome</keyword>
<gene>
    <name evidence="1" type="ORF">SAMN04488483_0822</name>
</gene>
<evidence type="ECO:0000313" key="1">
    <source>
        <dbReference type="EMBL" id="SMQ23187.1"/>
    </source>
</evidence>
<accession>A0ACD2U173</accession>
<dbReference type="Proteomes" id="UP001158048">
    <property type="component" value="Unassembled WGS sequence"/>
</dbReference>
<proteinExistence type="predicted"/>
<protein>
    <submittedName>
        <fullName evidence="1">Uncharacterized protein</fullName>
    </submittedName>
</protein>